<dbReference type="CDD" id="cd06850">
    <property type="entry name" value="biotinyl_domain"/>
    <property type="match status" value="1"/>
</dbReference>
<evidence type="ECO:0000256" key="3">
    <source>
        <dbReference type="ARBA" id="ARBA00022741"/>
    </source>
</evidence>
<dbReference type="Pfam" id="PF02786">
    <property type="entry name" value="CPSase_L_D2"/>
    <property type="match status" value="1"/>
</dbReference>
<dbReference type="InterPro" id="IPR011764">
    <property type="entry name" value="Biotin_carboxylation_dom"/>
</dbReference>
<dbReference type="Pfam" id="PF00289">
    <property type="entry name" value="Biotin_carb_N"/>
    <property type="match status" value="1"/>
</dbReference>
<gene>
    <name evidence="10" type="ORF">N7G274_003453</name>
</gene>
<keyword evidence="2" id="KW-0436">Ligase</keyword>
<dbReference type="PROSITE" id="PS50968">
    <property type="entry name" value="BIOTINYL_LIPOYL"/>
    <property type="match status" value="1"/>
</dbReference>
<dbReference type="InterPro" id="IPR005482">
    <property type="entry name" value="Biotin_COase_C"/>
</dbReference>
<evidence type="ECO:0000256" key="4">
    <source>
        <dbReference type="ARBA" id="ARBA00022840"/>
    </source>
</evidence>
<dbReference type="PROSITE" id="PS50979">
    <property type="entry name" value="BC"/>
    <property type="match status" value="1"/>
</dbReference>
<feature type="domain" description="Biotin carboxylation" evidence="9">
    <location>
        <begin position="40"/>
        <end position="488"/>
    </location>
</feature>
<dbReference type="InterPro" id="IPR000089">
    <property type="entry name" value="Biotin_lipoyl"/>
</dbReference>
<dbReference type="SUPFAM" id="SSF56059">
    <property type="entry name" value="Glutathione synthetase ATP-binding domain-like"/>
    <property type="match status" value="1"/>
</dbReference>
<dbReference type="InterPro" id="IPR011053">
    <property type="entry name" value="Single_hybrid_motif"/>
</dbReference>
<comment type="cofactor">
    <cofactor evidence="1">
        <name>biotin</name>
        <dbReference type="ChEBI" id="CHEBI:57586"/>
    </cofactor>
</comment>
<dbReference type="PROSITE" id="PS50975">
    <property type="entry name" value="ATP_GRASP"/>
    <property type="match status" value="1"/>
</dbReference>
<dbReference type="InterPro" id="IPR005481">
    <property type="entry name" value="BC-like_N"/>
</dbReference>
<evidence type="ECO:0000259" key="7">
    <source>
        <dbReference type="PROSITE" id="PS50968"/>
    </source>
</evidence>
<evidence type="ECO:0000256" key="2">
    <source>
        <dbReference type="ARBA" id="ARBA00022598"/>
    </source>
</evidence>
<dbReference type="SMART" id="SM00878">
    <property type="entry name" value="Biotin_carb_C"/>
    <property type="match status" value="1"/>
</dbReference>
<evidence type="ECO:0000259" key="9">
    <source>
        <dbReference type="PROSITE" id="PS50979"/>
    </source>
</evidence>
<dbReference type="Proteomes" id="UP001590950">
    <property type="component" value="Unassembled WGS sequence"/>
</dbReference>
<organism evidence="10 11">
    <name type="scientific">Stereocaulon virgatum</name>
    <dbReference type="NCBI Taxonomy" id="373712"/>
    <lineage>
        <taxon>Eukaryota</taxon>
        <taxon>Fungi</taxon>
        <taxon>Dikarya</taxon>
        <taxon>Ascomycota</taxon>
        <taxon>Pezizomycotina</taxon>
        <taxon>Lecanoromycetes</taxon>
        <taxon>OSLEUM clade</taxon>
        <taxon>Lecanoromycetidae</taxon>
        <taxon>Lecanorales</taxon>
        <taxon>Lecanorineae</taxon>
        <taxon>Stereocaulaceae</taxon>
        <taxon>Stereocaulon</taxon>
    </lineage>
</organism>
<dbReference type="SUPFAM" id="SSF51246">
    <property type="entry name" value="Rudiment single hybrid motif"/>
    <property type="match status" value="1"/>
</dbReference>
<sequence length="714" mass="78503">MSLRRSVRYPSVLRISTHNASLSRRYTSIPNTQASTPNQPLTSILIANRGEIALRVGRTASQYGIKTTTIYTDPDARSQHALSSPFAINLGHPSAYLDGDKIIKTAKQNGCVGIHPGYGFLSENSAFARKCTEAGLVFIGPPWEAMEAMGNKSRSKEIMTEAGVPCIPGYHGSNQDPDFLKSEATKIGFPVLLKAVKGGGGKGMRIAMTRDVFEDQLRSAKSEAVSSFGDDVMLVEKYITTPRHIEVQVFADKYGNCVALGERDCSIQRRHQKILEESPAPNLDEAVRQDLWEKARAAALAVGYEGAGTVEFIFDNETGKFFFMEMNTRLQVEHPVTEMVTGEDLVRWQIVVAEGGKLPLTQAEIEARIAKRGHAIEARIYAENPEMGFVPDSGHLIHMQTPPTTDTVRIDAGFVAGDEVSAHYDPMIAKLIVQGPTRTIATHKLHAALEKYEIAGLVTNVEFLRKVCNNPAFLAGDVETGFITKQKEDLFTSPPIAPEVYVQAAIGSFFLGNAALQDGQDASPLPQAGFISTGQSRSFSFTANNTNPATVIEEKMVQLTQLNTGLFDATIDGTTYHAIASSWNSETRMVMSFFPHMRIETRIIDHEGNLTLFQRGDQHRLRCTIPKWIEKALGIKDTAHSVFAPMPCKILRVEAKAGDHVKKDQVLVVIESMKMETVIRSPQDGVVSRVVHRQGDLCKAGTALVEFEEERDGR</sequence>
<keyword evidence="3 6" id="KW-0547">Nucleotide-binding</keyword>
<accession>A0ABR4ADT1</accession>
<dbReference type="InterPro" id="IPR011054">
    <property type="entry name" value="Rudment_hybrid_motif"/>
</dbReference>
<dbReference type="Gene3D" id="2.40.50.100">
    <property type="match status" value="1"/>
</dbReference>
<dbReference type="InterPro" id="IPR050856">
    <property type="entry name" value="Biotin_carboxylase_complex"/>
</dbReference>
<evidence type="ECO:0000256" key="6">
    <source>
        <dbReference type="PROSITE-ProRule" id="PRU00409"/>
    </source>
</evidence>
<keyword evidence="4 6" id="KW-0067">ATP-binding</keyword>
<name>A0ABR4ADT1_9LECA</name>
<evidence type="ECO:0000256" key="1">
    <source>
        <dbReference type="ARBA" id="ARBA00001953"/>
    </source>
</evidence>
<evidence type="ECO:0000313" key="10">
    <source>
        <dbReference type="EMBL" id="KAL2043933.1"/>
    </source>
</evidence>
<dbReference type="SUPFAM" id="SSF51230">
    <property type="entry name" value="Single hybrid motif"/>
    <property type="match status" value="1"/>
</dbReference>
<keyword evidence="5" id="KW-0092">Biotin</keyword>
<comment type="caution">
    <text evidence="10">The sequence shown here is derived from an EMBL/GenBank/DDBJ whole genome shotgun (WGS) entry which is preliminary data.</text>
</comment>
<protein>
    <submittedName>
        <fullName evidence="10">Uncharacterized protein</fullName>
    </submittedName>
</protein>
<evidence type="ECO:0000259" key="8">
    <source>
        <dbReference type="PROSITE" id="PS50975"/>
    </source>
</evidence>
<dbReference type="Pfam" id="PF00364">
    <property type="entry name" value="Biotin_lipoyl"/>
    <property type="match status" value="1"/>
</dbReference>
<dbReference type="InterPro" id="IPR005479">
    <property type="entry name" value="CPAse_ATP-bd"/>
</dbReference>
<dbReference type="SUPFAM" id="SSF52440">
    <property type="entry name" value="PreATP-grasp domain"/>
    <property type="match status" value="1"/>
</dbReference>
<feature type="domain" description="ATP-grasp" evidence="8">
    <location>
        <begin position="156"/>
        <end position="354"/>
    </location>
</feature>
<dbReference type="Pfam" id="PF02785">
    <property type="entry name" value="Biotin_carb_C"/>
    <property type="match status" value="1"/>
</dbReference>
<keyword evidence="11" id="KW-1185">Reference proteome</keyword>
<dbReference type="PROSITE" id="PS00867">
    <property type="entry name" value="CPSASE_2"/>
    <property type="match status" value="1"/>
</dbReference>
<dbReference type="EMBL" id="JBEFKJ010000010">
    <property type="protein sequence ID" value="KAL2043933.1"/>
    <property type="molecule type" value="Genomic_DNA"/>
</dbReference>
<proteinExistence type="predicted"/>
<dbReference type="InterPro" id="IPR016185">
    <property type="entry name" value="PreATP-grasp_dom_sf"/>
</dbReference>
<evidence type="ECO:0000313" key="11">
    <source>
        <dbReference type="Proteomes" id="UP001590950"/>
    </source>
</evidence>
<dbReference type="PANTHER" id="PTHR18866:SF33">
    <property type="entry name" value="METHYLCROTONOYL-COA CARBOXYLASE SUBUNIT ALPHA, MITOCHONDRIAL-RELATED"/>
    <property type="match status" value="1"/>
</dbReference>
<dbReference type="Gene3D" id="3.30.470.20">
    <property type="entry name" value="ATP-grasp fold, B domain"/>
    <property type="match status" value="1"/>
</dbReference>
<evidence type="ECO:0000256" key="5">
    <source>
        <dbReference type="ARBA" id="ARBA00023267"/>
    </source>
</evidence>
<feature type="domain" description="Lipoyl-binding" evidence="7">
    <location>
        <begin position="632"/>
        <end position="708"/>
    </location>
</feature>
<dbReference type="PANTHER" id="PTHR18866">
    <property type="entry name" value="CARBOXYLASE:PYRUVATE/ACETYL-COA/PROPIONYL-COA CARBOXYLASE"/>
    <property type="match status" value="1"/>
</dbReference>
<dbReference type="InterPro" id="IPR011761">
    <property type="entry name" value="ATP-grasp"/>
</dbReference>
<reference evidence="10 11" key="1">
    <citation type="submission" date="2024-09" db="EMBL/GenBank/DDBJ databases">
        <title>Rethinking Asexuality: The Enigmatic Case of Functional Sexual Genes in Lepraria (Stereocaulaceae).</title>
        <authorList>
            <person name="Doellman M."/>
            <person name="Sun Y."/>
            <person name="Barcenas-Pena A."/>
            <person name="Lumbsch H.T."/>
            <person name="Grewe F."/>
        </authorList>
    </citation>
    <scope>NUCLEOTIDE SEQUENCE [LARGE SCALE GENOMIC DNA]</scope>
    <source>
        <strain evidence="10 11">Mercado 3170</strain>
    </source>
</reference>